<dbReference type="EMBL" id="CP019323">
    <property type="protein sequence ID" value="APX71296.1"/>
    <property type="molecule type" value="Genomic_DNA"/>
</dbReference>
<accession>A0A1P8Q0D5</accession>
<sequence>MRFDKKLLSKLLIASSFLLTSAIIASPTVAHADTVTPQTSSVSVQIISGVLTLDKVPNFNFGSAVLGGTTNLKGNSVTDVPSDFTPNEQAGVDGSDEGVVQVTESRSNAETGDTPGFILSASISPLYPYDTSKSSISGNILTLNSVPLVDSTNTNVSTSTKDLKTSKANISDTDTGDTSLMDLSAGSYRMGTVAAKWNSANDASLFVNGSSDGASTKVDKYNAVITWRLTAQPSITN</sequence>
<reference evidence="4" key="1">
    <citation type="submission" date="2016-12" db="EMBL/GenBank/DDBJ databases">
        <authorList>
            <person name="Jung M.Y."/>
            <person name="Lee S.H."/>
        </authorList>
    </citation>
    <scope>NUCLEOTIDE SEQUENCE [LARGE SCALE GENOMIC DNA]</scope>
    <source>
        <strain evidence="4">WiKim39</strain>
    </source>
</reference>
<dbReference type="OrthoDB" id="2328955at2"/>
<dbReference type="InterPro" id="IPR027994">
    <property type="entry name" value="WxL_dom"/>
</dbReference>
<keyword evidence="1" id="KW-0732">Signal</keyword>
<keyword evidence="4" id="KW-1185">Reference proteome</keyword>
<feature type="chain" id="PRO_5013337912" description="WxL domain-containing protein" evidence="1">
    <location>
        <begin position="33"/>
        <end position="237"/>
    </location>
</feature>
<organism evidence="3 4">
    <name type="scientific">Companilactobacillus allii</name>
    <dbReference type="NCBI Taxonomy" id="1847728"/>
    <lineage>
        <taxon>Bacteria</taxon>
        <taxon>Bacillati</taxon>
        <taxon>Bacillota</taxon>
        <taxon>Bacilli</taxon>
        <taxon>Lactobacillales</taxon>
        <taxon>Lactobacillaceae</taxon>
        <taxon>Companilactobacillus</taxon>
    </lineage>
</organism>
<dbReference type="RefSeq" id="WP_076613800.1">
    <property type="nucleotide sequence ID" value="NZ_CP019323.1"/>
</dbReference>
<dbReference type="Pfam" id="PF13731">
    <property type="entry name" value="WxL"/>
    <property type="match status" value="1"/>
</dbReference>
<name>A0A1P8Q0D5_9LACO</name>
<dbReference type="Proteomes" id="UP000187499">
    <property type="component" value="Chromosome"/>
</dbReference>
<feature type="signal peptide" evidence="1">
    <location>
        <begin position="1"/>
        <end position="32"/>
    </location>
</feature>
<dbReference type="AlphaFoldDB" id="A0A1P8Q0D5"/>
<dbReference type="KEGG" id="lalw:BTM29_01450"/>
<evidence type="ECO:0000256" key="1">
    <source>
        <dbReference type="SAM" id="SignalP"/>
    </source>
</evidence>
<evidence type="ECO:0000313" key="4">
    <source>
        <dbReference type="Proteomes" id="UP000187499"/>
    </source>
</evidence>
<protein>
    <recommendedName>
        <fullName evidence="2">WxL domain-containing protein</fullName>
    </recommendedName>
</protein>
<evidence type="ECO:0000259" key="2">
    <source>
        <dbReference type="Pfam" id="PF13731"/>
    </source>
</evidence>
<evidence type="ECO:0000313" key="3">
    <source>
        <dbReference type="EMBL" id="APX71296.1"/>
    </source>
</evidence>
<proteinExistence type="predicted"/>
<gene>
    <name evidence="3" type="ORF">BTM29_01450</name>
</gene>
<feature type="domain" description="WxL" evidence="2">
    <location>
        <begin position="41"/>
        <end position="233"/>
    </location>
</feature>